<evidence type="ECO:0000313" key="1">
    <source>
        <dbReference type="EMBL" id="SMQ48504.1"/>
    </source>
</evidence>
<gene>
    <name evidence="1" type="ORF">ZT3D7_G3654</name>
</gene>
<dbReference type="EMBL" id="LT853694">
    <property type="protein sequence ID" value="SMQ48504.1"/>
    <property type="molecule type" value="Genomic_DNA"/>
</dbReference>
<sequence length="136" mass="15393">MCEYTKVEYACGHLRFTVRAWCIKYQESHKRCPANVVAVEYRLDERCGDCRDTSSMKWSLKRKSSTVAGEPSAGHANGKEDLTSFVQRRYLTLYSGQTKSKAKHKACTRGISHDRSVGSLTRSQVTPASGIWRKAR</sequence>
<accession>A0A1X7RM38</accession>
<dbReference type="Proteomes" id="UP000215127">
    <property type="component" value="Chromosome 3"/>
</dbReference>
<proteinExistence type="predicted"/>
<keyword evidence="2" id="KW-1185">Reference proteome</keyword>
<protein>
    <submittedName>
        <fullName evidence="1">Uncharacterized protein</fullName>
    </submittedName>
</protein>
<organism evidence="1 2">
    <name type="scientific">Zymoseptoria tritici (strain ST99CH_3D7)</name>
    <dbReference type="NCBI Taxonomy" id="1276538"/>
    <lineage>
        <taxon>Eukaryota</taxon>
        <taxon>Fungi</taxon>
        <taxon>Dikarya</taxon>
        <taxon>Ascomycota</taxon>
        <taxon>Pezizomycotina</taxon>
        <taxon>Dothideomycetes</taxon>
        <taxon>Dothideomycetidae</taxon>
        <taxon>Mycosphaerellales</taxon>
        <taxon>Mycosphaerellaceae</taxon>
        <taxon>Zymoseptoria</taxon>
    </lineage>
</organism>
<name>A0A1X7RM38_ZYMT9</name>
<dbReference type="AlphaFoldDB" id="A0A1X7RM38"/>
<evidence type="ECO:0000313" key="2">
    <source>
        <dbReference type="Proteomes" id="UP000215127"/>
    </source>
</evidence>
<reference evidence="1 2" key="1">
    <citation type="submission" date="2016-06" db="EMBL/GenBank/DDBJ databases">
        <authorList>
            <person name="Kjaerup R.B."/>
            <person name="Dalgaard T.S."/>
            <person name="Juul-Madsen H.R."/>
        </authorList>
    </citation>
    <scope>NUCLEOTIDE SEQUENCE [LARGE SCALE GENOMIC DNA]</scope>
</reference>